<evidence type="ECO:0000256" key="5">
    <source>
        <dbReference type="SAM" id="SignalP"/>
    </source>
</evidence>
<dbReference type="SUPFAM" id="SSF53474">
    <property type="entry name" value="alpha/beta-Hydrolases"/>
    <property type="match status" value="1"/>
</dbReference>
<proteinExistence type="inferred from homology"/>
<keyword evidence="3 8" id="KW-0378">Hydrolase</keyword>
<accession>A0A8H1LHR9</accession>
<dbReference type="RefSeq" id="WP_016467023.1">
    <property type="nucleotide sequence ID" value="NZ_BNEJ01000017.1"/>
</dbReference>
<feature type="region of interest" description="Disordered" evidence="4">
    <location>
        <begin position="141"/>
        <end position="170"/>
    </location>
</feature>
<gene>
    <name evidence="8" type="ORF">D8771_04940</name>
</gene>
<dbReference type="PANTHER" id="PTHR43248:SF29">
    <property type="entry name" value="TRIPEPTIDYL AMINOPEPTIDASE"/>
    <property type="match status" value="1"/>
</dbReference>
<dbReference type="InterPro" id="IPR029058">
    <property type="entry name" value="AB_hydrolase_fold"/>
</dbReference>
<dbReference type="InterPro" id="IPR018187">
    <property type="entry name" value="Asp/Glu_racemase_AS_1"/>
</dbReference>
<feature type="signal peptide" evidence="5">
    <location>
        <begin position="1"/>
        <end position="29"/>
    </location>
</feature>
<evidence type="ECO:0000259" key="6">
    <source>
        <dbReference type="Pfam" id="PF00561"/>
    </source>
</evidence>
<dbReference type="InterPro" id="IPR051601">
    <property type="entry name" value="Serine_prot/Carboxylest_S33"/>
</dbReference>
<sequence>MPLPVLLRRGTPLVSAVLLSGLLLPSASAASAPPKKTGELTWRPCHSVAKDWPDPDDTRTECAQLRVPLDYSKPDGRKISIAVSRLKAENAASKAPPLVYGSGGPGLIKVSAPAGVLKTGLRPLAADHDIVSMDDRGAGYSEKVNCDSEPAEDTPPTAGPKERAKAEFDDQSAYNKRCAAKDPEFARQLTPANAARDLDAFRQALGAPQIDYYGVSFSTAVGLAYRSLFDDRVHRMWLDSVMPPVFDHSTMDGDVEATGDVDGFVQWLARHDAEFHLGADKAAIVRRVTALRDELDRKPRVVGDEVMNGDWVADRVGDVPSAWATNAAELIPVLEGETPTALPKTKTSPERRPFGFDTPHGGLNALQYDAMLCNTATSATGFSEMWDALQARRAAAPATGGSYFTSECADWPLRVPPTPVTRGHSPLQLSGHLTEGITPYVWAQRAKKAAGASLLTVKDDVHSSLSGLPCVTKVLAFFRDGTTTNGTCPGVQ</sequence>
<comment type="caution">
    <text evidence="8">The sequence shown here is derived from an EMBL/GenBank/DDBJ whole genome shotgun (WGS) entry which is preliminary data.</text>
</comment>
<evidence type="ECO:0000256" key="1">
    <source>
        <dbReference type="ARBA" id="ARBA00010088"/>
    </source>
</evidence>
<dbReference type="GeneID" id="75185639"/>
<dbReference type="EMBL" id="RCIY01000029">
    <property type="protein sequence ID" value="TGG87098.1"/>
    <property type="molecule type" value="Genomic_DNA"/>
</dbReference>
<evidence type="ECO:0000256" key="3">
    <source>
        <dbReference type="ARBA" id="ARBA00022801"/>
    </source>
</evidence>
<dbReference type="PROSITE" id="PS00923">
    <property type="entry name" value="ASP_GLU_RACEMASE_1"/>
    <property type="match status" value="1"/>
</dbReference>
<name>A0A8H1LHR9_9ACTN</name>
<evidence type="ECO:0000313" key="8">
    <source>
        <dbReference type="EMBL" id="TGG87098.1"/>
    </source>
</evidence>
<feature type="chain" id="PRO_5034836209" evidence="5">
    <location>
        <begin position="30"/>
        <end position="492"/>
    </location>
</feature>
<dbReference type="Pfam" id="PF00561">
    <property type="entry name" value="Abhydrolase_1"/>
    <property type="match status" value="1"/>
</dbReference>
<dbReference type="InterPro" id="IPR013595">
    <property type="entry name" value="Pept_S33_TAP-like_C"/>
</dbReference>
<dbReference type="GO" id="GO:0016787">
    <property type="term" value="F:hydrolase activity"/>
    <property type="evidence" value="ECO:0007669"/>
    <property type="project" value="UniProtKB-KW"/>
</dbReference>
<dbReference type="PANTHER" id="PTHR43248">
    <property type="entry name" value="2-SUCCINYL-6-HYDROXY-2,4-CYCLOHEXADIENE-1-CARBOXYLATE SYNTHASE"/>
    <property type="match status" value="1"/>
</dbReference>
<dbReference type="Proteomes" id="UP000298111">
    <property type="component" value="Unassembled WGS sequence"/>
</dbReference>
<comment type="similarity">
    <text evidence="1">Belongs to the peptidase S33 family.</text>
</comment>
<keyword evidence="2 5" id="KW-0732">Signal</keyword>
<protein>
    <submittedName>
        <fullName evidence="8">Alpha/beta fold hydrolase</fullName>
    </submittedName>
</protein>
<evidence type="ECO:0000256" key="4">
    <source>
        <dbReference type="SAM" id="MobiDB-lite"/>
    </source>
</evidence>
<evidence type="ECO:0000256" key="2">
    <source>
        <dbReference type="ARBA" id="ARBA00022729"/>
    </source>
</evidence>
<dbReference type="InterPro" id="IPR000073">
    <property type="entry name" value="AB_hydrolase_1"/>
</dbReference>
<dbReference type="Gene3D" id="3.40.50.1820">
    <property type="entry name" value="alpha/beta hydrolase"/>
    <property type="match status" value="1"/>
</dbReference>
<organism evidence="8 9">
    <name type="scientific">Streptomyces albus</name>
    <dbReference type="NCBI Taxonomy" id="1888"/>
    <lineage>
        <taxon>Bacteria</taxon>
        <taxon>Bacillati</taxon>
        <taxon>Actinomycetota</taxon>
        <taxon>Actinomycetes</taxon>
        <taxon>Kitasatosporales</taxon>
        <taxon>Streptomycetaceae</taxon>
        <taxon>Streptomyces</taxon>
    </lineage>
</organism>
<dbReference type="AlphaFoldDB" id="A0A8H1LHR9"/>
<evidence type="ECO:0000259" key="7">
    <source>
        <dbReference type="Pfam" id="PF08386"/>
    </source>
</evidence>
<evidence type="ECO:0000313" key="9">
    <source>
        <dbReference type="Proteomes" id="UP000298111"/>
    </source>
</evidence>
<feature type="domain" description="Peptidase S33 tripeptidyl aminopeptidase-like C-terminal" evidence="7">
    <location>
        <begin position="406"/>
        <end position="484"/>
    </location>
</feature>
<dbReference type="Pfam" id="PF08386">
    <property type="entry name" value="Abhydrolase_4"/>
    <property type="match status" value="1"/>
</dbReference>
<reference evidence="8 9" key="1">
    <citation type="submission" date="2018-10" db="EMBL/GenBank/DDBJ databases">
        <title>Isolation of pseudouridimycin from Streptomyces albus DSM 40763.</title>
        <authorList>
            <person name="Rosenqvist P."/>
            <person name="Metsae-Ketelae M."/>
            <person name="Virta P."/>
        </authorList>
    </citation>
    <scope>NUCLEOTIDE SEQUENCE [LARGE SCALE GENOMIC DNA]</scope>
    <source>
        <strain evidence="8 9">DSM 40763</strain>
    </source>
</reference>
<feature type="domain" description="AB hydrolase-1" evidence="6">
    <location>
        <begin position="120"/>
        <end position="287"/>
    </location>
</feature>